<feature type="signal peptide" evidence="2">
    <location>
        <begin position="1"/>
        <end position="26"/>
    </location>
</feature>
<reference evidence="3 4" key="1">
    <citation type="submission" date="2023-09" db="EMBL/GenBank/DDBJ databases">
        <title>Complete-Gapless Cercospora beticola genome.</title>
        <authorList>
            <person name="Wyatt N.A."/>
            <person name="Spanner R.E."/>
            <person name="Bolton M.D."/>
        </authorList>
    </citation>
    <scope>NUCLEOTIDE SEQUENCE [LARGE SCALE GENOMIC DNA]</scope>
    <source>
        <strain evidence="3">Cb09-40</strain>
    </source>
</reference>
<keyword evidence="2" id="KW-0732">Signal</keyword>
<gene>
    <name evidence="3" type="ORF">RHO25_006908</name>
</gene>
<accession>A0ABZ0NRU1</accession>
<organism evidence="3 4">
    <name type="scientific">Cercospora beticola</name>
    <name type="common">Sugarbeet leaf spot fungus</name>
    <dbReference type="NCBI Taxonomy" id="122368"/>
    <lineage>
        <taxon>Eukaryota</taxon>
        <taxon>Fungi</taxon>
        <taxon>Dikarya</taxon>
        <taxon>Ascomycota</taxon>
        <taxon>Pezizomycotina</taxon>
        <taxon>Dothideomycetes</taxon>
        <taxon>Dothideomycetidae</taxon>
        <taxon>Mycosphaerellales</taxon>
        <taxon>Mycosphaerellaceae</taxon>
        <taxon>Cercospora</taxon>
    </lineage>
</organism>
<sequence length="230" mass="25208">MVVTNLFASMAFLLLLLSACFVPATSMPGGTGSDVCFYAKNPGAAPCHQETEYFCCQNLKPNDCCSNDGPWQYCDTMGGDLLQSQYRVNFFKKTECSRGNFGQCTAAAPRGTHCCSKRWYEYGGELTGEMEECSIRLEVGTDYPPNARVIDKRSAGASGNVTDSAEGKEESKRSVCRRPNAIGYRDGAGVFHHRVFAESQFEYVLALKECGSWSGLARFTGVLPPRRYGA</sequence>
<evidence type="ECO:0000313" key="4">
    <source>
        <dbReference type="Proteomes" id="UP001302367"/>
    </source>
</evidence>
<dbReference type="EMBL" id="CP134187">
    <property type="protein sequence ID" value="WPB02274.1"/>
    <property type="molecule type" value="Genomic_DNA"/>
</dbReference>
<evidence type="ECO:0000313" key="3">
    <source>
        <dbReference type="EMBL" id="WPB02274.1"/>
    </source>
</evidence>
<dbReference type="RefSeq" id="XP_065458925.1">
    <property type="nucleotide sequence ID" value="XM_065602853.1"/>
</dbReference>
<name>A0ABZ0NRU1_CERBT</name>
<protein>
    <submittedName>
        <fullName evidence="3">Uncharacterized protein</fullName>
    </submittedName>
</protein>
<dbReference type="GeneID" id="90644309"/>
<feature type="region of interest" description="Disordered" evidence="1">
    <location>
        <begin position="151"/>
        <end position="174"/>
    </location>
</feature>
<dbReference type="Proteomes" id="UP001302367">
    <property type="component" value="Chromosome 4"/>
</dbReference>
<evidence type="ECO:0000256" key="1">
    <source>
        <dbReference type="SAM" id="MobiDB-lite"/>
    </source>
</evidence>
<feature type="chain" id="PRO_5047352899" evidence="2">
    <location>
        <begin position="27"/>
        <end position="230"/>
    </location>
</feature>
<evidence type="ECO:0000256" key="2">
    <source>
        <dbReference type="SAM" id="SignalP"/>
    </source>
</evidence>
<proteinExistence type="predicted"/>
<keyword evidence="4" id="KW-1185">Reference proteome</keyword>